<proteinExistence type="inferred from homology"/>
<dbReference type="Pfam" id="PF01379">
    <property type="entry name" value="Porphobil_deam"/>
    <property type="match status" value="1"/>
</dbReference>
<gene>
    <name evidence="10 16" type="primary">hemC</name>
    <name evidence="16" type="ORF">IAA07_01180</name>
</gene>
<dbReference type="InterPro" id="IPR014777">
    <property type="entry name" value="4pyrrole_Mease_sub1"/>
</dbReference>
<evidence type="ECO:0000259" key="14">
    <source>
        <dbReference type="Pfam" id="PF02602"/>
    </source>
</evidence>
<dbReference type="Gene3D" id="3.30.950.10">
    <property type="entry name" value="Methyltransferase, Cobalt-precorrin-4 Transmethylase, Domain 2"/>
    <property type="match status" value="1"/>
</dbReference>
<dbReference type="AlphaFoldDB" id="A0A9D2HEX1"/>
<dbReference type="InterPro" id="IPR036108">
    <property type="entry name" value="4pyrrol_syn_uPrphyn_synt_sf"/>
</dbReference>
<dbReference type="InterPro" id="IPR022418">
    <property type="entry name" value="Porphobilinogen_deaminase_C"/>
</dbReference>
<organism evidence="16 17">
    <name type="scientific">Candidatus Lachnoclostridium stercoravium</name>
    <dbReference type="NCBI Taxonomy" id="2838633"/>
    <lineage>
        <taxon>Bacteria</taxon>
        <taxon>Bacillati</taxon>
        <taxon>Bacillota</taxon>
        <taxon>Clostridia</taxon>
        <taxon>Lachnospirales</taxon>
        <taxon>Lachnospiraceae</taxon>
    </lineage>
</organism>
<dbReference type="GO" id="GO:0004418">
    <property type="term" value="F:hydroxymethylbilane synthase activity"/>
    <property type="evidence" value="ECO:0007669"/>
    <property type="project" value="UniProtKB-UniRule"/>
</dbReference>
<dbReference type="Gene3D" id="3.40.190.10">
    <property type="entry name" value="Periplasmic binding protein-like II"/>
    <property type="match status" value="2"/>
</dbReference>
<dbReference type="FunFam" id="3.40.190.10:FF:000004">
    <property type="entry name" value="Porphobilinogen deaminase"/>
    <property type="match status" value="1"/>
</dbReference>
<keyword evidence="5 11" id="KW-0489">Methyltransferase</keyword>
<comment type="similarity">
    <text evidence="3 10">Belongs to the HMBS family.</text>
</comment>
<evidence type="ECO:0000256" key="11">
    <source>
        <dbReference type="RuleBase" id="RU003960"/>
    </source>
</evidence>
<feature type="domain" description="Porphobilinogen deaminase N-terminal" evidence="13">
    <location>
        <begin position="3"/>
        <end position="210"/>
    </location>
</feature>
<evidence type="ECO:0000256" key="5">
    <source>
        <dbReference type="ARBA" id="ARBA00022603"/>
    </source>
</evidence>
<dbReference type="Proteomes" id="UP000823900">
    <property type="component" value="Unassembled WGS sequence"/>
</dbReference>
<dbReference type="FunFam" id="3.30.950.10:FF:000001">
    <property type="entry name" value="Siroheme synthase"/>
    <property type="match status" value="1"/>
</dbReference>
<evidence type="ECO:0000256" key="10">
    <source>
        <dbReference type="HAMAP-Rule" id="MF_00260"/>
    </source>
</evidence>
<dbReference type="GO" id="GO:0005737">
    <property type="term" value="C:cytoplasm"/>
    <property type="evidence" value="ECO:0007669"/>
    <property type="project" value="UniProtKB-UniRule"/>
</dbReference>
<evidence type="ECO:0000259" key="13">
    <source>
        <dbReference type="Pfam" id="PF01379"/>
    </source>
</evidence>
<feature type="domain" description="Porphobilinogen deaminase C-terminal" evidence="15">
    <location>
        <begin position="227"/>
        <end position="292"/>
    </location>
</feature>
<comment type="miscellaneous">
    <text evidence="10">The porphobilinogen subunits are added to the dipyrromethane group.</text>
</comment>
<dbReference type="Pfam" id="PF03900">
    <property type="entry name" value="Porphobil_deamC"/>
    <property type="match status" value="1"/>
</dbReference>
<name>A0A9D2HEX1_9FIRM</name>
<evidence type="ECO:0000256" key="3">
    <source>
        <dbReference type="ARBA" id="ARBA00005638"/>
    </source>
</evidence>
<keyword evidence="7" id="KW-0949">S-adenosyl-L-methionine</keyword>
<dbReference type="NCBIfam" id="TIGR00212">
    <property type="entry name" value="hemC"/>
    <property type="match status" value="1"/>
</dbReference>
<dbReference type="InterPro" id="IPR003043">
    <property type="entry name" value="Uropor_MeTrfase_CS"/>
</dbReference>
<comment type="cofactor">
    <cofactor evidence="10">
        <name>dipyrromethane</name>
        <dbReference type="ChEBI" id="CHEBI:60342"/>
    </cofactor>
    <text evidence="10">Binds 1 dipyrromethane group covalently.</text>
</comment>
<dbReference type="GO" id="GO:0004852">
    <property type="term" value="F:uroporphyrinogen-III synthase activity"/>
    <property type="evidence" value="ECO:0007669"/>
    <property type="project" value="InterPro"/>
</dbReference>
<keyword evidence="6 10" id="KW-0808">Transferase</keyword>
<dbReference type="Pfam" id="PF00590">
    <property type="entry name" value="TP_methylase"/>
    <property type="match status" value="1"/>
</dbReference>
<dbReference type="EC" id="2.5.1.61" evidence="10"/>
<evidence type="ECO:0000256" key="9">
    <source>
        <dbReference type="ARBA" id="ARBA00048169"/>
    </source>
</evidence>
<comment type="function">
    <text evidence="1 10">Tetrapolymerization of the monopyrrole PBG into the hydroxymethylbilane pre-uroporphyrinogen in several discrete steps.</text>
</comment>
<dbReference type="PRINTS" id="PR00151">
    <property type="entry name" value="PORPHBDMNASE"/>
</dbReference>
<evidence type="ECO:0000313" key="16">
    <source>
        <dbReference type="EMBL" id="HJA70176.1"/>
    </source>
</evidence>
<dbReference type="HAMAP" id="MF_00260">
    <property type="entry name" value="Porphobil_deam"/>
    <property type="match status" value="1"/>
</dbReference>
<comment type="catalytic activity">
    <reaction evidence="9 10">
        <text>4 porphobilinogen + H2O = hydroxymethylbilane + 4 NH4(+)</text>
        <dbReference type="Rhea" id="RHEA:13185"/>
        <dbReference type="ChEBI" id="CHEBI:15377"/>
        <dbReference type="ChEBI" id="CHEBI:28938"/>
        <dbReference type="ChEBI" id="CHEBI:57845"/>
        <dbReference type="ChEBI" id="CHEBI:58126"/>
        <dbReference type="EC" id="2.5.1.61"/>
    </reaction>
</comment>
<comment type="caution">
    <text evidence="16">The sequence shown here is derived from an EMBL/GenBank/DDBJ whole genome shotgun (WGS) entry which is preliminary data.</text>
</comment>
<protein>
    <recommendedName>
        <fullName evidence="10">Porphobilinogen deaminase</fullName>
        <shortName evidence="10">PBG</shortName>
        <ecNumber evidence="10">2.5.1.61</ecNumber>
    </recommendedName>
    <alternativeName>
        <fullName evidence="10">Hydroxymethylbilane synthase</fullName>
        <shortName evidence="10">HMBS</shortName>
    </alternativeName>
    <alternativeName>
        <fullName evidence="10">Pre-uroporphyrinogen synthase</fullName>
    </alternativeName>
</protein>
<dbReference type="SUPFAM" id="SSF53850">
    <property type="entry name" value="Periplasmic binding protein-like II"/>
    <property type="match status" value="1"/>
</dbReference>
<dbReference type="InterPro" id="IPR000860">
    <property type="entry name" value="HemC"/>
</dbReference>
<dbReference type="InterPro" id="IPR035996">
    <property type="entry name" value="4pyrrol_Methylase_sf"/>
</dbReference>
<evidence type="ECO:0000256" key="7">
    <source>
        <dbReference type="ARBA" id="ARBA00022691"/>
    </source>
</evidence>
<dbReference type="Gene3D" id="3.40.50.10090">
    <property type="match status" value="2"/>
</dbReference>
<dbReference type="InterPro" id="IPR022417">
    <property type="entry name" value="Porphobilin_deaminase_N"/>
</dbReference>
<dbReference type="FunFam" id="3.40.1010.10:FF:000001">
    <property type="entry name" value="Siroheme synthase"/>
    <property type="match status" value="1"/>
</dbReference>
<evidence type="ECO:0000256" key="6">
    <source>
        <dbReference type="ARBA" id="ARBA00022679"/>
    </source>
</evidence>
<dbReference type="FunFam" id="3.40.190.10:FF:000005">
    <property type="entry name" value="Porphobilinogen deaminase"/>
    <property type="match status" value="1"/>
</dbReference>
<reference evidence="16" key="2">
    <citation type="submission" date="2021-04" db="EMBL/GenBank/DDBJ databases">
        <authorList>
            <person name="Gilroy R."/>
        </authorList>
    </citation>
    <scope>NUCLEOTIDE SEQUENCE</scope>
    <source>
        <strain evidence="16">CHK178-16964</strain>
    </source>
</reference>
<dbReference type="InterPro" id="IPR014776">
    <property type="entry name" value="4pyrrole_Mease_sub2"/>
</dbReference>
<reference evidence="16" key="1">
    <citation type="journal article" date="2021" name="PeerJ">
        <title>Extensive microbial diversity within the chicken gut microbiome revealed by metagenomics and culture.</title>
        <authorList>
            <person name="Gilroy R."/>
            <person name="Ravi A."/>
            <person name="Getino M."/>
            <person name="Pursley I."/>
            <person name="Horton D.L."/>
            <person name="Alikhan N.F."/>
            <person name="Baker D."/>
            <person name="Gharbi K."/>
            <person name="Hall N."/>
            <person name="Watson M."/>
            <person name="Adriaenssens E.M."/>
            <person name="Foster-Nyarko E."/>
            <person name="Jarju S."/>
            <person name="Secka A."/>
            <person name="Antonio M."/>
            <person name="Oren A."/>
            <person name="Chaudhuri R.R."/>
            <person name="La Ragione R."/>
            <person name="Hildebrand F."/>
            <person name="Pallen M.J."/>
        </authorList>
    </citation>
    <scope>NUCLEOTIDE SEQUENCE</scope>
    <source>
        <strain evidence="16">CHK178-16964</strain>
    </source>
</reference>
<dbReference type="EMBL" id="DWZA01000011">
    <property type="protein sequence ID" value="HJA70176.1"/>
    <property type="molecule type" value="Genomic_DNA"/>
</dbReference>
<sequence>MKIRIGTRKSRLAMVQTEIVKKAVEEKFGAGVEIEIVPITTQGDRNLNRSLTSFGGKGVFTKELEEQLLEGTIDIAVHSAKDMPMEFPEGLCIGAVLEREDPRDVLVTGNGVRAANLAPGSVIGTSSLRRELQIKAINPQVQIRLLRGNVETRLEKLKSGEYDGILLAAAGLKRLDITRQEGLFFEYLDTDSFVPAAGQGILAVETRTGELEEIMKAIHCETAAQILEAERTFLTALGGGCNAPCGAHCETTEKGLKMNVMYAADGKHPVFKAMEIAEGGPSGRRLSRELAEKLAEQVSVGKVVLAGAGPGDKGLMSQKAWEAVRNADVILYDSLISPSILNEARLDAELIYVGKRMGSHSMKQEEISRLLVEQARQGKYVLRLKGGDPYIFGRGGEEAMELAERSIPFEIVPGVSSCYGAPAYSGIPVTDRRMASSFHVITGHEGSHKETGSLDYSVLAKEEGTLVFLMGVHSLEKIASGLIAGGKDPATPAAVVENGTTGAQRTATGRLDQIGEIAEAAHIGTPAVIVIGQVAELREKLSWFENGPLFGKRVLFTGTRQMVKQLEEVFLPLKAEPVCLSLIETEGLVTEKTSACLSRLEDYTWIVFTSSNGVLEFFRQLRQLELDHRKLGQVKFAVIGKGTEKTLRDFGFIADFVPSVYSSQALAKEWVPTLTVRDRVLFVRAKESSRDLPRALNQAGIAWDGAAVYQTVTDQRREDELRRLGKDMDYIVLSSGSGARAFASMWKPEGFHGKIVSIGPVTTKEAEKAGIRVDITAAVFTAEGIAEAVLADVRKEKEG</sequence>
<dbReference type="InterPro" id="IPR050161">
    <property type="entry name" value="Siro_Cobalamin_biosynth"/>
</dbReference>
<dbReference type="CDD" id="cd06578">
    <property type="entry name" value="HemD"/>
    <property type="match status" value="1"/>
</dbReference>
<dbReference type="Gene3D" id="3.30.160.40">
    <property type="entry name" value="Porphobilinogen deaminase, C-terminal domain"/>
    <property type="match status" value="1"/>
</dbReference>
<dbReference type="Pfam" id="PF02602">
    <property type="entry name" value="HEM4"/>
    <property type="match status" value="1"/>
</dbReference>
<evidence type="ECO:0000256" key="1">
    <source>
        <dbReference type="ARBA" id="ARBA00002869"/>
    </source>
</evidence>
<dbReference type="SUPFAM" id="SSF53790">
    <property type="entry name" value="Tetrapyrrole methylase"/>
    <property type="match status" value="1"/>
</dbReference>
<dbReference type="NCBIfam" id="NF004790">
    <property type="entry name" value="PRK06136.1"/>
    <property type="match status" value="1"/>
</dbReference>
<dbReference type="InterPro" id="IPR003754">
    <property type="entry name" value="4pyrrol_synth_uPrphyn_synth"/>
</dbReference>
<dbReference type="PANTHER" id="PTHR45790">
    <property type="entry name" value="SIROHEME SYNTHASE-RELATED"/>
    <property type="match status" value="1"/>
</dbReference>
<feature type="domain" description="Tetrapyrrole biosynthesis uroporphyrinogen III synthase" evidence="14">
    <location>
        <begin position="570"/>
        <end position="786"/>
    </location>
</feature>
<dbReference type="CDD" id="cd13647">
    <property type="entry name" value="PBP2_PBGD_2"/>
    <property type="match status" value="1"/>
</dbReference>
<comment type="similarity">
    <text evidence="11">Belongs to the precorrin methyltransferase family.</text>
</comment>
<dbReference type="GO" id="GO:0004851">
    <property type="term" value="F:uroporphyrin-III C-methyltransferase activity"/>
    <property type="evidence" value="ECO:0007669"/>
    <property type="project" value="UniProtKB-ARBA"/>
</dbReference>
<evidence type="ECO:0000256" key="8">
    <source>
        <dbReference type="ARBA" id="ARBA00023244"/>
    </source>
</evidence>
<comment type="pathway">
    <text evidence="2">Porphyrin-containing compound metabolism; protoporphyrin-IX biosynthesis; coproporphyrinogen-III from 5-aminolevulinate: step 2/4.</text>
</comment>
<dbReference type="GO" id="GO:0019354">
    <property type="term" value="P:siroheme biosynthetic process"/>
    <property type="evidence" value="ECO:0007669"/>
    <property type="project" value="InterPro"/>
</dbReference>
<dbReference type="NCBIfam" id="TIGR01469">
    <property type="entry name" value="cobA_cysG_Cterm"/>
    <property type="match status" value="1"/>
</dbReference>
<evidence type="ECO:0000259" key="15">
    <source>
        <dbReference type="Pfam" id="PF03900"/>
    </source>
</evidence>
<dbReference type="GO" id="GO:0032259">
    <property type="term" value="P:methylation"/>
    <property type="evidence" value="ECO:0007669"/>
    <property type="project" value="UniProtKB-KW"/>
</dbReference>
<dbReference type="SUPFAM" id="SSF54782">
    <property type="entry name" value="Porphobilinogen deaminase (hydroxymethylbilane synthase), C-terminal domain"/>
    <property type="match status" value="1"/>
</dbReference>
<evidence type="ECO:0000256" key="2">
    <source>
        <dbReference type="ARBA" id="ARBA00004735"/>
    </source>
</evidence>
<evidence type="ECO:0000259" key="12">
    <source>
        <dbReference type="Pfam" id="PF00590"/>
    </source>
</evidence>
<dbReference type="InterPro" id="IPR000878">
    <property type="entry name" value="4pyrrol_Mease"/>
</dbReference>
<dbReference type="Gene3D" id="3.40.1010.10">
    <property type="entry name" value="Cobalt-precorrin-4 Transmethylase, Domain 1"/>
    <property type="match status" value="1"/>
</dbReference>
<feature type="modified residue" description="S-(dipyrrolylmethanemethyl)cysteine" evidence="10">
    <location>
        <position position="241"/>
    </location>
</feature>
<dbReference type="CDD" id="cd11642">
    <property type="entry name" value="SUMT"/>
    <property type="match status" value="1"/>
</dbReference>
<accession>A0A9D2HEX1</accession>
<dbReference type="InterPro" id="IPR006366">
    <property type="entry name" value="CobA/CysG_C"/>
</dbReference>
<feature type="domain" description="Tetrapyrrole methylase" evidence="12">
    <location>
        <begin position="302"/>
        <end position="514"/>
    </location>
</feature>
<comment type="subunit">
    <text evidence="4 10">Monomer.</text>
</comment>
<dbReference type="PANTHER" id="PTHR45790:SF3">
    <property type="entry name" value="S-ADENOSYL-L-METHIONINE-DEPENDENT UROPORPHYRINOGEN III METHYLTRANSFERASE, CHLOROPLASTIC"/>
    <property type="match status" value="1"/>
</dbReference>
<dbReference type="GO" id="GO:0006782">
    <property type="term" value="P:protoporphyrinogen IX biosynthetic process"/>
    <property type="evidence" value="ECO:0007669"/>
    <property type="project" value="UniProtKB-UniRule"/>
</dbReference>
<evidence type="ECO:0000256" key="4">
    <source>
        <dbReference type="ARBA" id="ARBA00011245"/>
    </source>
</evidence>
<evidence type="ECO:0000313" key="17">
    <source>
        <dbReference type="Proteomes" id="UP000823900"/>
    </source>
</evidence>
<dbReference type="InterPro" id="IPR036803">
    <property type="entry name" value="Porphobilinogen_deaminase_C_sf"/>
</dbReference>
<dbReference type="PROSITE" id="PS00840">
    <property type="entry name" value="SUMT_2"/>
    <property type="match status" value="1"/>
</dbReference>
<keyword evidence="8 10" id="KW-0627">Porphyrin biosynthesis</keyword>
<dbReference type="SUPFAM" id="SSF69618">
    <property type="entry name" value="HemD-like"/>
    <property type="match status" value="1"/>
</dbReference>